<keyword evidence="2" id="KW-1185">Reference proteome</keyword>
<accession>A0ACC2NMZ4</accession>
<evidence type="ECO:0000313" key="1">
    <source>
        <dbReference type="EMBL" id="KAJ8671592.1"/>
    </source>
</evidence>
<protein>
    <submittedName>
        <fullName evidence="1">Uncharacterized protein</fullName>
    </submittedName>
</protein>
<name>A0ACC2NMZ4_9HYME</name>
<evidence type="ECO:0000313" key="2">
    <source>
        <dbReference type="Proteomes" id="UP001239111"/>
    </source>
</evidence>
<proteinExistence type="predicted"/>
<sequence length="311" mass="35964">MDRMREQRKAQMKKESLLTLILRDISNPWLLEEKQFINSYRLTSHLVKLLVDLLHEDVKPKICSKYAIPSHLRVFIAIRFYAQGPYQLGLSKNYKHPCSQSSVSKIINKVTNALIKHSEKFINFPQTRERRVATEKRFAEVGACEGTLGLIDCTMVHLCRPCTAEEAYFNHRHGCHCISCEVVCDADYLVLSLNPFPGSNADPFLYKHSKCSGKMFNEMLTHTRCRVEQLFGQLKGRWRCLNKERMLHYHPKKACKIIVACVVLHNFAKLGGVPIAIQHSDDLGHYNYCRNLFSYEAGLQEKKNLIRRCYG</sequence>
<gene>
    <name evidence="1" type="ORF">QAD02_002851</name>
</gene>
<dbReference type="Proteomes" id="UP001239111">
    <property type="component" value="Chromosome 3"/>
</dbReference>
<reference evidence="1" key="1">
    <citation type="submission" date="2023-04" db="EMBL/GenBank/DDBJ databases">
        <title>A chromosome-level genome assembly of the parasitoid wasp Eretmocerus hayati.</title>
        <authorList>
            <person name="Zhong Y."/>
            <person name="Liu S."/>
            <person name="Liu Y."/>
        </authorList>
    </citation>
    <scope>NUCLEOTIDE SEQUENCE</scope>
    <source>
        <strain evidence="1">ZJU_SS_LIU_2023</strain>
    </source>
</reference>
<comment type="caution">
    <text evidence="1">The sequence shown here is derived from an EMBL/GenBank/DDBJ whole genome shotgun (WGS) entry which is preliminary data.</text>
</comment>
<organism evidence="1 2">
    <name type="scientific">Eretmocerus hayati</name>
    <dbReference type="NCBI Taxonomy" id="131215"/>
    <lineage>
        <taxon>Eukaryota</taxon>
        <taxon>Metazoa</taxon>
        <taxon>Ecdysozoa</taxon>
        <taxon>Arthropoda</taxon>
        <taxon>Hexapoda</taxon>
        <taxon>Insecta</taxon>
        <taxon>Pterygota</taxon>
        <taxon>Neoptera</taxon>
        <taxon>Endopterygota</taxon>
        <taxon>Hymenoptera</taxon>
        <taxon>Apocrita</taxon>
        <taxon>Proctotrupomorpha</taxon>
        <taxon>Chalcidoidea</taxon>
        <taxon>Aphelinidae</taxon>
        <taxon>Aphelininae</taxon>
        <taxon>Eretmocerus</taxon>
    </lineage>
</organism>
<dbReference type="EMBL" id="CM056743">
    <property type="protein sequence ID" value="KAJ8671592.1"/>
    <property type="molecule type" value="Genomic_DNA"/>
</dbReference>